<proteinExistence type="predicted"/>
<dbReference type="Pfam" id="PF05135">
    <property type="entry name" value="Phage_connect_1"/>
    <property type="match status" value="1"/>
</dbReference>
<dbReference type="InterPro" id="IPR006450">
    <property type="entry name" value="Phage_HK97_gp6-like"/>
</dbReference>
<dbReference type="OrthoDB" id="8452319at2"/>
<dbReference type="CDD" id="cd08054">
    <property type="entry name" value="gp6"/>
    <property type="match status" value="1"/>
</dbReference>
<dbReference type="NCBIfam" id="TIGR02215">
    <property type="entry name" value="phage_chp_gp8"/>
    <property type="match status" value="1"/>
</dbReference>
<gene>
    <name evidence="1" type="ordered locus">Bphy_3393</name>
</gene>
<reference evidence="2" key="1">
    <citation type="journal article" date="2014" name="Stand. Genomic Sci.">
        <title>Complete genome sequence of Burkholderia phymatum STM815(T), a broad host range and efficient nitrogen-fixing symbiont of Mimosa species.</title>
        <authorList>
            <person name="Moulin L."/>
            <person name="Klonowska A."/>
            <person name="Caroline B."/>
            <person name="Booth K."/>
            <person name="Vriezen J.A."/>
            <person name="Melkonian R."/>
            <person name="James E.K."/>
            <person name="Young J.P."/>
            <person name="Bena G."/>
            <person name="Hauser L."/>
            <person name="Land M."/>
            <person name="Kyrpides N."/>
            <person name="Bruce D."/>
            <person name="Chain P."/>
            <person name="Copeland A."/>
            <person name="Pitluck S."/>
            <person name="Woyke T."/>
            <person name="Lizotte-Waniewski M."/>
            <person name="Bristow J."/>
            <person name="Riley M."/>
        </authorList>
    </citation>
    <scope>NUCLEOTIDE SEQUENCE [LARGE SCALE GENOMIC DNA]</scope>
    <source>
        <strain evidence="2">DSM 17167 / CIP 108236 / LMG 21445 / STM815</strain>
    </source>
</reference>
<dbReference type="STRING" id="391038.Bphy_3393"/>
<dbReference type="InterPro" id="IPR021146">
    <property type="entry name" value="Phage_gp6-like_head-tail"/>
</dbReference>
<name>B2JL18_PARP8</name>
<evidence type="ECO:0000313" key="2">
    <source>
        <dbReference type="Proteomes" id="UP000001192"/>
    </source>
</evidence>
<dbReference type="Proteomes" id="UP000001192">
    <property type="component" value="Chromosome 2"/>
</dbReference>
<dbReference type="AlphaFoldDB" id="B2JL18"/>
<protein>
    <submittedName>
        <fullName evidence="1">Uncharacterized protein</fullName>
    </submittedName>
</protein>
<dbReference type="RefSeq" id="WP_012402720.1">
    <property type="nucleotide sequence ID" value="NC_010623.1"/>
</dbReference>
<dbReference type="HOGENOM" id="CLU_1438583_0_0_4"/>
<organism evidence="1 2">
    <name type="scientific">Paraburkholderia phymatum (strain DSM 17167 / CIP 108236 / LMG 21445 / STM815)</name>
    <name type="common">Burkholderia phymatum</name>
    <dbReference type="NCBI Taxonomy" id="391038"/>
    <lineage>
        <taxon>Bacteria</taxon>
        <taxon>Pseudomonadati</taxon>
        <taxon>Pseudomonadota</taxon>
        <taxon>Betaproteobacteria</taxon>
        <taxon>Burkholderiales</taxon>
        <taxon>Burkholderiaceae</taxon>
        <taxon>Paraburkholderia</taxon>
    </lineage>
</organism>
<accession>B2JL18</accession>
<evidence type="ECO:0000313" key="1">
    <source>
        <dbReference type="EMBL" id="ACC72547.1"/>
    </source>
</evidence>
<dbReference type="EMBL" id="CP001044">
    <property type="protein sequence ID" value="ACC72547.1"/>
    <property type="molecule type" value="Genomic_DNA"/>
</dbReference>
<sequence>MDSIVIAATGDSEEPVTVDMAKAHCRVDVDDDDALFESIYIPAARQTVEQYTGLTLLSCDVDVLVCQCDVTQNVIAVPVQPVASVTALATVDANGVQTPLDLDEYGIAVAKVGMRSVIVARNGPLPSAPYYRVQYVAGYAENATPPNLLLAILEYVGDAYENREAQQTSQAINDNPRAVRLMDPFRITFGL</sequence>
<dbReference type="Gene3D" id="1.10.3230.30">
    <property type="entry name" value="Phage gp6-like head-tail connector protein"/>
    <property type="match status" value="1"/>
</dbReference>
<dbReference type="NCBIfam" id="TIGR01560">
    <property type="entry name" value="put_DNA_pack"/>
    <property type="match status" value="1"/>
</dbReference>
<dbReference type="KEGG" id="bph:Bphy_3393"/>
<dbReference type="InterPro" id="IPR011738">
    <property type="entry name" value="Phage_CHP"/>
</dbReference>
<keyword evidence="2" id="KW-1185">Reference proteome</keyword>